<evidence type="ECO:0000313" key="3">
    <source>
        <dbReference type="EMBL" id="CAL1148486.1"/>
    </source>
</evidence>
<proteinExistence type="predicted"/>
<gene>
    <name evidence="2" type="ORF">C1SCF055_LOCUS21708</name>
</gene>
<reference evidence="3" key="2">
    <citation type="submission" date="2024-04" db="EMBL/GenBank/DDBJ databases">
        <authorList>
            <person name="Chen Y."/>
            <person name="Shah S."/>
            <person name="Dougan E. K."/>
            <person name="Thang M."/>
            <person name="Chan C."/>
        </authorList>
    </citation>
    <scope>NUCLEOTIDE SEQUENCE [LARGE SCALE GENOMIC DNA]</scope>
</reference>
<accession>A0A9P1CRR5</accession>
<keyword evidence="4" id="KW-1185">Reference proteome</keyword>
<dbReference type="AlphaFoldDB" id="A0A9P1CRR5"/>
<comment type="caution">
    <text evidence="2">The sequence shown here is derived from an EMBL/GenBank/DDBJ whole genome shotgun (WGS) entry which is preliminary data.</text>
</comment>
<dbReference type="Proteomes" id="UP001152797">
    <property type="component" value="Unassembled WGS sequence"/>
</dbReference>
<evidence type="ECO:0000256" key="1">
    <source>
        <dbReference type="SAM" id="MobiDB-lite"/>
    </source>
</evidence>
<organism evidence="2">
    <name type="scientific">Cladocopium goreaui</name>
    <dbReference type="NCBI Taxonomy" id="2562237"/>
    <lineage>
        <taxon>Eukaryota</taxon>
        <taxon>Sar</taxon>
        <taxon>Alveolata</taxon>
        <taxon>Dinophyceae</taxon>
        <taxon>Suessiales</taxon>
        <taxon>Symbiodiniaceae</taxon>
        <taxon>Cladocopium</taxon>
    </lineage>
</organism>
<dbReference type="EMBL" id="CAMXCT010002035">
    <property type="protein sequence ID" value="CAI3995111.1"/>
    <property type="molecule type" value="Genomic_DNA"/>
</dbReference>
<reference evidence="2" key="1">
    <citation type="submission" date="2022-10" db="EMBL/GenBank/DDBJ databases">
        <authorList>
            <person name="Chen Y."/>
            <person name="Dougan E. K."/>
            <person name="Chan C."/>
            <person name="Rhodes N."/>
            <person name="Thang M."/>
        </authorList>
    </citation>
    <scope>NUCLEOTIDE SEQUENCE</scope>
</reference>
<evidence type="ECO:0000313" key="4">
    <source>
        <dbReference type="Proteomes" id="UP001152797"/>
    </source>
</evidence>
<dbReference type="EMBL" id="CAMXCT020002035">
    <property type="protein sequence ID" value="CAL1148486.1"/>
    <property type="molecule type" value="Genomic_DNA"/>
</dbReference>
<dbReference type="OrthoDB" id="10459631at2759"/>
<feature type="compositionally biased region" description="Polar residues" evidence="1">
    <location>
        <begin position="92"/>
        <end position="108"/>
    </location>
</feature>
<feature type="compositionally biased region" description="Polar residues" evidence="1">
    <location>
        <begin position="74"/>
        <end position="84"/>
    </location>
</feature>
<sequence length="147" mass="16050">MNRWGITSFLEPASRRRGSQLLSTGDVAEAGYSVASSPAPVAPTFESFEVPGQVPEPMVPLPQGVEGRSRRSRPSTAGRPSTPSWLRPPWQRSDTPLASWTRPDTPSTVCDDAEAANLPRWKVVDGQYVPLKSSQSGRFLPPLQRPL</sequence>
<dbReference type="EMBL" id="CAMXCT030002035">
    <property type="protein sequence ID" value="CAL4782423.1"/>
    <property type="molecule type" value="Genomic_DNA"/>
</dbReference>
<evidence type="ECO:0000313" key="2">
    <source>
        <dbReference type="EMBL" id="CAI3995111.1"/>
    </source>
</evidence>
<protein>
    <submittedName>
        <fullName evidence="2">Uncharacterized protein</fullName>
    </submittedName>
</protein>
<name>A0A9P1CRR5_9DINO</name>
<feature type="region of interest" description="Disordered" evidence="1">
    <location>
        <begin position="35"/>
        <end position="111"/>
    </location>
</feature>